<evidence type="ECO:0000313" key="2">
    <source>
        <dbReference type="EMBL" id="MFI2488735.1"/>
    </source>
</evidence>
<dbReference type="Pfam" id="PF03995">
    <property type="entry name" value="Inhibitor_I36"/>
    <property type="match status" value="1"/>
</dbReference>
<dbReference type="EMBL" id="JBIRYI010000010">
    <property type="protein sequence ID" value="MFI2488735.1"/>
    <property type="molecule type" value="Genomic_DNA"/>
</dbReference>
<dbReference type="Proteomes" id="UP001611580">
    <property type="component" value="Unassembled WGS sequence"/>
</dbReference>
<dbReference type="RefSeq" id="WP_397405828.1">
    <property type="nucleotide sequence ID" value="NZ_JBIRYI010000010.1"/>
</dbReference>
<gene>
    <name evidence="2" type="ORF">ACH47X_17640</name>
</gene>
<sequence>MTLRKRWFVTLLGALTSLLCVVGGTQAAQAHDDRDLTTEHGDYVSDASTDEMAPAARASAGAAQTAPAVNATAATPRGAADWNDCTPGRICVWTLTNANGSRAELGAVSPGSCAPLASARKSVWNRTSVTQRLWTNSNCTGISRVVEPGILIGNTFVSHNSVGGYP</sequence>
<name>A0ABW7XNS7_9MICO</name>
<keyword evidence="3" id="KW-1185">Reference proteome</keyword>
<feature type="chain" id="PRO_5045577552" evidence="1">
    <location>
        <begin position="31"/>
        <end position="166"/>
    </location>
</feature>
<protein>
    <submittedName>
        <fullName evidence="2">Peptidase inhibitor family I36 protein</fullName>
    </submittedName>
</protein>
<keyword evidence="1" id="KW-0732">Signal</keyword>
<organism evidence="2 3">
    <name type="scientific">Promicromonospora kroppenstedtii</name>
    <dbReference type="NCBI Taxonomy" id="440482"/>
    <lineage>
        <taxon>Bacteria</taxon>
        <taxon>Bacillati</taxon>
        <taxon>Actinomycetota</taxon>
        <taxon>Actinomycetes</taxon>
        <taxon>Micrococcales</taxon>
        <taxon>Promicromonosporaceae</taxon>
        <taxon>Promicromonospora</taxon>
    </lineage>
</organism>
<proteinExistence type="predicted"/>
<evidence type="ECO:0000313" key="3">
    <source>
        <dbReference type="Proteomes" id="UP001611580"/>
    </source>
</evidence>
<comment type="caution">
    <text evidence="2">The sequence shown here is derived from an EMBL/GenBank/DDBJ whole genome shotgun (WGS) entry which is preliminary data.</text>
</comment>
<feature type="signal peptide" evidence="1">
    <location>
        <begin position="1"/>
        <end position="30"/>
    </location>
</feature>
<reference evidence="2 3" key="1">
    <citation type="submission" date="2024-10" db="EMBL/GenBank/DDBJ databases">
        <title>The Natural Products Discovery Center: Release of the First 8490 Sequenced Strains for Exploring Actinobacteria Biosynthetic Diversity.</title>
        <authorList>
            <person name="Kalkreuter E."/>
            <person name="Kautsar S.A."/>
            <person name="Yang D."/>
            <person name="Bader C.D."/>
            <person name="Teijaro C.N."/>
            <person name="Fluegel L."/>
            <person name="Davis C.M."/>
            <person name="Simpson J.R."/>
            <person name="Lauterbach L."/>
            <person name="Steele A.D."/>
            <person name="Gui C."/>
            <person name="Meng S."/>
            <person name="Li G."/>
            <person name="Viehrig K."/>
            <person name="Ye F."/>
            <person name="Su P."/>
            <person name="Kiefer A.F."/>
            <person name="Nichols A."/>
            <person name="Cepeda A.J."/>
            <person name="Yan W."/>
            <person name="Fan B."/>
            <person name="Jiang Y."/>
            <person name="Adhikari A."/>
            <person name="Zheng C.-J."/>
            <person name="Schuster L."/>
            <person name="Cowan T.M."/>
            <person name="Smanski M.J."/>
            <person name="Chevrette M.G."/>
            <person name="De Carvalho L.P.S."/>
            <person name="Shen B."/>
        </authorList>
    </citation>
    <scope>NUCLEOTIDE SEQUENCE [LARGE SCALE GENOMIC DNA]</scope>
    <source>
        <strain evidence="2 3">NPDC019481</strain>
    </source>
</reference>
<evidence type="ECO:0000256" key="1">
    <source>
        <dbReference type="SAM" id="SignalP"/>
    </source>
</evidence>
<accession>A0ABW7XNS7</accession>